<organism evidence="2 3">
    <name type="scientific">Sorghum bicolor</name>
    <name type="common">Sorghum</name>
    <name type="synonym">Sorghum vulgare</name>
    <dbReference type="NCBI Taxonomy" id="4558"/>
    <lineage>
        <taxon>Eukaryota</taxon>
        <taxon>Viridiplantae</taxon>
        <taxon>Streptophyta</taxon>
        <taxon>Embryophyta</taxon>
        <taxon>Tracheophyta</taxon>
        <taxon>Spermatophyta</taxon>
        <taxon>Magnoliopsida</taxon>
        <taxon>Liliopsida</taxon>
        <taxon>Poales</taxon>
        <taxon>Poaceae</taxon>
        <taxon>PACMAD clade</taxon>
        <taxon>Panicoideae</taxon>
        <taxon>Andropogonodae</taxon>
        <taxon>Andropogoneae</taxon>
        <taxon>Sorghinae</taxon>
        <taxon>Sorghum</taxon>
    </lineage>
</organism>
<reference evidence="2 3" key="1">
    <citation type="journal article" date="2009" name="Nature">
        <title>The Sorghum bicolor genome and the diversification of grasses.</title>
        <authorList>
            <person name="Paterson A.H."/>
            <person name="Bowers J.E."/>
            <person name="Bruggmann R."/>
            <person name="Dubchak I."/>
            <person name="Grimwood J."/>
            <person name="Gundlach H."/>
            <person name="Haberer G."/>
            <person name="Hellsten U."/>
            <person name="Mitros T."/>
            <person name="Poliakov A."/>
            <person name="Schmutz J."/>
            <person name="Spannagl M."/>
            <person name="Tang H."/>
            <person name="Wang X."/>
            <person name="Wicker T."/>
            <person name="Bharti A.K."/>
            <person name="Chapman J."/>
            <person name="Feltus F.A."/>
            <person name="Gowik U."/>
            <person name="Grigoriev I.V."/>
            <person name="Lyons E."/>
            <person name="Maher C.A."/>
            <person name="Martis M."/>
            <person name="Narechania A."/>
            <person name="Otillar R.P."/>
            <person name="Penning B.W."/>
            <person name="Salamov A.A."/>
            <person name="Wang Y."/>
            <person name="Zhang L."/>
            <person name="Carpita N.C."/>
            <person name="Freeling M."/>
            <person name="Gingle A.R."/>
            <person name="Hash C.T."/>
            <person name="Keller B."/>
            <person name="Klein P."/>
            <person name="Kresovich S."/>
            <person name="McCann M.C."/>
            <person name="Ming R."/>
            <person name="Peterson D.G."/>
            <person name="Mehboob-ur-Rahman"/>
            <person name="Ware D."/>
            <person name="Westhoff P."/>
            <person name="Mayer K.F."/>
            <person name="Messing J."/>
            <person name="Rokhsar D.S."/>
        </authorList>
    </citation>
    <scope>NUCLEOTIDE SEQUENCE [LARGE SCALE GENOMIC DNA]</scope>
    <source>
        <strain evidence="3">cv. BTx623</strain>
    </source>
</reference>
<keyword evidence="1" id="KW-1133">Transmembrane helix</keyword>
<protein>
    <submittedName>
        <fullName evidence="2">Uncharacterized protein</fullName>
    </submittedName>
</protein>
<accession>A0A1B6PC83</accession>
<evidence type="ECO:0000256" key="1">
    <source>
        <dbReference type="SAM" id="Phobius"/>
    </source>
</evidence>
<reference evidence="3" key="2">
    <citation type="journal article" date="2018" name="Plant J.">
        <title>The Sorghum bicolor reference genome: improved assembly, gene annotations, a transcriptome atlas, and signatures of genome organization.</title>
        <authorList>
            <person name="McCormick R.F."/>
            <person name="Truong S.K."/>
            <person name="Sreedasyam A."/>
            <person name="Jenkins J."/>
            <person name="Shu S."/>
            <person name="Sims D."/>
            <person name="Kennedy M."/>
            <person name="Amirebrahimi M."/>
            <person name="Weers B.D."/>
            <person name="McKinley B."/>
            <person name="Mattison A."/>
            <person name="Morishige D.T."/>
            <person name="Grimwood J."/>
            <person name="Schmutz J."/>
            <person name="Mullet J.E."/>
        </authorList>
    </citation>
    <scope>NUCLEOTIDE SEQUENCE [LARGE SCALE GENOMIC DNA]</scope>
    <source>
        <strain evidence="3">cv. BTx623</strain>
    </source>
</reference>
<evidence type="ECO:0000313" key="2">
    <source>
        <dbReference type="EMBL" id="KXG23332.1"/>
    </source>
</evidence>
<dbReference type="Gramene" id="KXG23332">
    <property type="protein sequence ID" value="KXG23332"/>
    <property type="gene ID" value="SORBI_3008G084700"/>
</dbReference>
<keyword evidence="1" id="KW-0472">Membrane</keyword>
<evidence type="ECO:0000313" key="3">
    <source>
        <dbReference type="Proteomes" id="UP000000768"/>
    </source>
</evidence>
<dbReference type="EMBL" id="CM000767">
    <property type="protein sequence ID" value="KXG23332.1"/>
    <property type="molecule type" value="Genomic_DNA"/>
</dbReference>
<proteinExistence type="predicted"/>
<sequence length="84" mass="9197">MPPSVASQAPPHPQLMPPRLSCCSREVGARRARDVDLKFAMPELLVDPCSLSLYLSIYLALALSILFLFPSDFPINLVPQLGFG</sequence>
<dbReference type="InParanoid" id="A0A1B6PC83"/>
<dbReference type="Proteomes" id="UP000000768">
    <property type="component" value="Chromosome 8"/>
</dbReference>
<feature type="transmembrane region" description="Helical" evidence="1">
    <location>
        <begin position="51"/>
        <end position="69"/>
    </location>
</feature>
<name>A0A1B6PC83_SORBI</name>
<gene>
    <name evidence="2" type="ORF">SORBI_3008G084700</name>
</gene>
<dbReference type="AlphaFoldDB" id="A0A1B6PC83"/>
<keyword evidence="1" id="KW-0812">Transmembrane</keyword>
<keyword evidence="3" id="KW-1185">Reference proteome</keyword>